<keyword evidence="4" id="KW-1185">Reference proteome</keyword>
<dbReference type="RefSeq" id="WP_344130884.1">
    <property type="nucleotide sequence ID" value="NZ_BAAARA010000008.1"/>
</dbReference>
<reference evidence="4" key="1">
    <citation type="journal article" date="2019" name="Int. J. Syst. Evol. Microbiol.">
        <title>The Global Catalogue of Microorganisms (GCM) 10K type strain sequencing project: providing services to taxonomists for standard genome sequencing and annotation.</title>
        <authorList>
            <consortium name="The Broad Institute Genomics Platform"/>
            <consortium name="The Broad Institute Genome Sequencing Center for Infectious Disease"/>
            <person name="Wu L."/>
            <person name="Ma J."/>
        </authorList>
    </citation>
    <scope>NUCLEOTIDE SEQUENCE [LARGE SCALE GENOMIC DNA]</scope>
    <source>
        <strain evidence="4">JCM 16221</strain>
    </source>
</reference>
<organism evidence="3 4">
    <name type="scientific">Saccharopolyspora halophila</name>
    <dbReference type="NCBI Taxonomy" id="405551"/>
    <lineage>
        <taxon>Bacteria</taxon>
        <taxon>Bacillati</taxon>
        <taxon>Actinomycetota</taxon>
        <taxon>Actinomycetes</taxon>
        <taxon>Pseudonocardiales</taxon>
        <taxon>Pseudonocardiaceae</taxon>
        <taxon>Saccharopolyspora</taxon>
    </lineage>
</organism>
<name>A0ABP5TBD4_9PSEU</name>
<dbReference type="Proteomes" id="UP001501218">
    <property type="component" value="Unassembled WGS sequence"/>
</dbReference>
<protein>
    <submittedName>
        <fullName evidence="3">PQQ-dependent sugar dehydrogenase</fullName>
    </submittedName>
</protein>
<dbReference type="Pfam" id="PF07995">
    <property type="entry name" value="GSDH"/>
    <property type="match status" value="1"/>
</dbReference>
<evidence type="ECO:0000259" key="2">
    <source>
        <dbReference type="Pfam" id="PF07995"/>
    </source>
</evidence>
<proteinExistence type="predicted"/>
<evidence type="ECO:0000256" key="1">
    <source>
        <dbReference type="SAM" id="MobiDB-lite"/>
    </source>
</evidence>
<evidence type="ECO:0000313" key="4">
    <source>
        <dbReference type="Proteomes" id="UP001501218"/>
    </source>
</evidence>
<dbReference type="EMBL" id="BAAARA010000008">
    <property type="protein sequence ID" value="GAA2347707.1"/>
    <property type="molecule type" value="Genomic_DNA"/>
</dbReference>
<dbReference type="InterPro" id="IPR012938">
    <property type="entry name" value="Glc/Sorbosone_DH"/>
</dbReference>
<dbReference type="PANTHER" id="PTHR19328:SF13">
    <property type="entry name" value="HIPL1 PROTEIN"/>
    <property type="match status" value="1"/>
</dbReference>
<dbReference type="PANTHER" id="PTHR19328">
    <property type="entry name" value="HEDGEHOG-INTERACTING PROTEIN"/>
    <property type="match status" value="1"/>
</dbReference>
<evidence type="ECO:0000313" key="3">
    <source>
        <dbReference type="EMBL" id="GAA2347707.1"/>
    </source>
</evidence>
<sequence length="383" mass="38830">MGRSGLLRLSAMTALGALVAGCAQFPDEHPRKWSEQPSLTPQAGPQPEIEGSMPTPESKEPQQPGPAQVVGCQDPNPAVVATCLDPIGAIAVLPDGQSALVAERATGRVLRVRQGAEPVEVARIPVDPSGGGGLTGLALSPSYAEDQLFYAYASTGGQNQVVRIAEGDTPKPVLTGIPHGPSGNAGALFDDGRGALLVATGNAGDPAQAAAPDSLAGKVLRIDGFGKPAQGNPTPGSPIVAAGLADPSGLCGSPENQTFWVTDRNGGRDVLYRVRPGEPIDAPAWSWSDSPGASGCAADPGTVVVSLRDAAALYTLNPTPDGTFTGQPSKVMEDSFGRFSAATLAPDGLVWLGTTNKDGGSPISSDDRVLRIEPPTGGAAGKD</sequence>
<feature type="region of interest" description="Disordered" evidence="1">
    <location>
        <begin position="27"/>
        <end position="69"/>
    </location>
</feature>
<dbReference type="InterPro" id="IPR011042">
    <property type="entry name" value="6-blade_b-propeller_TolB-like"/>
</dbReference>
<gene>
    <name evidence="3" type="ORF">GCM10009854_26080</name>
</gene>
<feature type="region of interest" description="Disordered" evidence="1">
    <location>
        <begin position="356"/>
        <end position="383"/>
    </location>
</feature>
<comment type="caution">
    <text evidence="3">The sequence shown here is derived from an EMBL/GenBank/DDBJ whole genome shotgun (WGS) entry which is preliminary data.</text>
</comment>
<feature type="domain" description="Glucose/Sorbosone dehydrogenase" evidence="2">
    <location>
        <begin position="89"/>
        <end position="277"/>
    </location>
</feature>
<dbReference type="PROSITE" id="PS51257">
    <property type="entry name" value="PROKAR_LIPOPROTEIN"/>
    <property type="match status" value="1"/>
</dbReference>
<dbReference type="Gene3D" id="2.120.10.30">
    <property type="entry name" value="TolB, C-terminal domain"/>
    <property type="match status" value="1"/>
</dbReference>
<accession>A0ABP5TBD4</accession>
<dbReference type="SUPFAM" id="SSF63829">
    <property type="entry name" value="Calcium-dependent phosphotriesterase"/>
    <property type="match status" value="1"/>
</dbReference>